<comment type="caution">
    <text evidence="1">The sequence shown here is derived from an EMBL/GenBank/DDBJ whole genome shotgun (WGS) entry which is preliminary data.</text>
</comment>
<organism evidence="1 2">
    <name type="scientific">Pseudomonas savastanoi pv. nerii</name>
    <dbReference type="NCBI Taxonomy" id="360921"/>
    <lineage>
        <taxon>Bacteria</taxon>
        <taxon>Pseudomonadati</taxon>
        <taxon>Pseudomonadota</taxon>
        <taxon>Gammaproteobacteria</taxon>
        <taxon>Pseudomonadales</taxon>
        <taxon>Pseudomonadaceae</taxon>
        <taxon>Pseudomonas</taxon>
    </lineage>
</organism>
<dbReference type="AlphaFoldDB" id="A0A0P9XY38"/>
<dbReference type="EMBL" id="RBTN01000229">
    <property type="protein sequence ID" value="RMT73232.1"/>
    <property type="molecule type" value="Genomic_DNA"/>
</dbReference>
<name>A0A0P9XY38_PSESS</name>
<evidence type="ECO:0000313" key="1">
    <source>
        <dbReference type="EMBL" id="RMT73232.1"/>
    </source>
</evidence>
<protein>
    <submittedName>
        <fullName evidence="1">Uncharacterized protein</fullName>
    </submittedName>
</protein>
<proteinExistence type="predicted"/>
<evidence type="ECO:0000313" key="2">
    <source>
        <dbReference type="Proteomes" id="UP000268636"/>
    </source>
</evidence>
<gene>
    <name evidence="1" type="ORF">ALP42_101681</name>
</gene>
<sequence>MFVVSKRTQRKKLLKFPALKVFRVTSQAFCTKTIHFHWTPPPVSAVPQDSLEHLQKPWMSDCRSVHGHFQAFLIRLRLRISGNGAYYLNVMYVEIGNVLIRCRKQTLGGVDVPSPEKDR</sequence>
<dbReference type="Proteomes" id="UP000268636">
    <property type="component" value="Unassembled WGS sequence"/>
</dbReference>
<accession>A0A0P9XY38</accession>
<reference evidence="1 2" key="1">
    <citation type="submission" date="2018-08" db="EMBL/GenBank/DDBJ databases">
        <title>Recombination of ecologically and evolutionarily significant loci maintains genetic cohesion in the Pseudomonas syringae species complex.</title>
        <authorList>
            <person name="Dillon M."/>
            <person name="Thakur S."/>
            <person name="Almeida R.N.D."/>
            <person name="Weir B.S."/>
            <person name="Guttman D.S."/>
        </authorList>
    </citation>
    <scope>NUCLEOTIDE SEQUENCE [LARGE SCALE GENOMIC DNA]</scope>
    <source>
        <strain evidence="1 2">ICMP 13786</strain>
    </source>
</reference>